<name>F0RZH2_SPHGB</name>
<protein>
    <submittedName>
        <fullName evidence="5">NADP-dependent oxidoreductase domain</fullName>
    </submittedName>
</protein>
<dbReference type="PANTHER" id="PTHR43312:SF2">
    <property type="entry name" value="OXIDOREDUCTASE"/>
    <property type="match status" value="1"/>
</dbReference>
<dbReference type="STRING" id="158189.SpiBuddy_1699"/>
<dbReference type="CDD" id="cd19096">
    <property type="entry name" value="AKR_Fe-S_oxidoreductase"/>
    <property type="match status" value="1"/>
</dbReference>
<dbReference type="EMBL" id="CP002541">
    <property type="protein sequence ID" value="ADY13524.1"/>
    <property type="molecule type" value="Genomic_DNA"/>
</dbReference>
<dbReference type="PANTHER" id="PTHR43312">
    <property type="entry name" value="D-THREO-ALDOSE 1-DEHYDROGENASE"/>
    <property type="match status" value="1"/>
</dbReference>
<keyword evidence="2" id="KW-0408">Iron</keyword>
<dbReference type="GO" id="GO:0051536">
    <property type="term" value="F:iron-sulfur cluster binding"/>
    <property type="evidence" value="ECO:0007669"/>
    <property type="project" value="UniProtKB-KW"/>
</dbReference>
<gene>
    <name evidence="5" type="ordered locus">SpiBuddy_1699</name>
</gene>
<dbReference type="PROSITE" id="PS51379">
    <property type="entry name" value="4FE4S_FER_2"/>
    <property type="match status" value="1"/>
</dbReference>
<dbReference type="SUPFAM" id="SSF51430">
    <property type="entry name" value="NAD(P)-linked oxidoreductase"/>
    <property type="match status" value="1"/>
</dbReference>
<evidence type="ECO:0000259" key="4">
    <source>
        <dbReference type="PROSITE" id="PS51379"/>
    </source>
</evidence>
<dbReference type="Pfam" id="PF00248">
    <property type="entry name" value="Aldo_ket_red"/>
    <property type="match status" value="1"/>
</dbReference>
<dbReference type="OrthoDB" id="9773828at2"/>
<sequence length="376" mass="42818">METRTWEKADLTTSLLGFGAMRLPLSDTLSIDRAVASEMLKEAYESGVTYFDTAYTYHNGESELFLGSFLKQYPRNTYQLATKLPQWLVKTLDDAKRLFSEQLERLQHQYFDFYLIHAIDKQAYVRMQELGVVSYLEEQQKVGKIKQLGFSFHSIYEDFEYIAASRTWDFCQLQYNYLDTEDQAGDKGYDLSTKLGIPVIVMEPIKGGLLANLPPDLEAKLKALDPSASSASYALRWVADHPNVKVILSGMSTPEQVIENLKTFQSPKRLSKAERATLDAIGQTMRDRVGNGCTGCKYCMPCPFGVDIPGNFALWNKQRMFDSYQVIQAQWENAKELGKRPTSCTECGQCVPLCPQHINIPEDLKRVHSELESLRF</sequence>
<feature type="domain" description="4Fe-4S ferredoxin-type" evidence="4">
    <location>
        <begin position="335"/>
        <end position="363"/>
    </location>
</feature>
<dbReference type="RefSeq" id="WP_013607374.1">
    <property type="nucleotide sequence ID" value="NC_015152.1"/>
</dbReference>
<dbReference type="PROSITE" id="PS00198">
    <property type="entry name" value="4FE4S_FER_1"/>
    <property type="match status" value="1"/>
</dbReference>
<dbReference type="Gene3D" id="3.20.20.100">
    <property type="entry name" value="NADP-dependent oxidoreductase domain"/>
    <property type="match status" value="1"/>
</dbReference>
<dbReference type="GO" id="GO:0046872">
    <property type="term" value="F:metal ion binding"/>
    <property type="evidence" value="ECO:0007669"/>
    <property type="project" value="UniProtKB-KW"/>
</dbReference>
<evidence type="ECO:0000313" key="5">
    <source>
        <dbReference type="EMBL" id="ADY13524.1"/>
    </source>
</evidence>
<evidence type="ECO:0000256" key="1">
    <source>
        <dbReference type="ARBA" id="ARBA00022723"/>
    </source>
</evidence>
<dbReference type="eggNOG" id="COG1453">
    <property type="taxonomic scope" value="Bacteria"/>
</dbReference>
<dbReference type="SUPFAM" id="SSF46548">
    <property type="entry name" value="alpha-helical ferredoxin"/>
    <property type="match status" value="1"/>
</dbReference>
<dbReference type="InterPro" id="IPR017900">
    <property type="entry name" value="4Fe4S_Fe_S_CS"/>
</dbReference>
<evidence type="ECO:0000256" key="2">
    <source>
        <dbReference type="ARBA" id="ARBA00023004"/>
    </source>
</evidence>
<evidence type="ECO:0000313" key="6">
    <source>
        <dbReference type="Proteomes" id="UP000008466"/>
    </source>
</evidence>
<dbReference type="Pfam" id="PF13187">
    <property type="entry name" value="Fer4_9"/>
    <property type="match status" value="1"/>
</dbReference>
<keyword evidence="1" id="KW-0479">Metal-binding</keyword>
<keyword evidence="6" id="KW-1185">Reference proteome</keyword>
<dbReference type="HOGENOM" id="CLU_023205_3_2_12"/>
<proteinExistence type="predicted"/>
<dbReference type="AlphaFoldDB" id="F0RZH2"/>
<keyword evidence="3" id="KW-0411">Iron-sulfur</keyword>
<accession>F0RZH2</accession>
<dbReference type="InterPro" id="IPR023210">
    <property type="entry name" value="NADP_OxRdtase_dom"/>
</dbReference>
<dbReference type="InterPro" id="IPR017896">
    <property type="entry name" value="4Fe4S_Fe-S-bd"/>
</dbReference>
<dbReference type="InterPro" id="IPR053135">
    <property type="entry name" value="AKR2_Oxidoreductase"/>
</dbReference>
<dbReference type="InterPro" id="IPR036812">
    <property type="entry name" value="NAD(P)_OxRdtase_dom_sf"/>
</dbReference>
<organism evidence="5 6">
    <name type="scientific">Sphaerochaeta globosa (strain ATCC BAA-1886 / DSM 22777 / Buddy)</name>
    <name type="common">Spirochaeta sp. (strain Buddy)</name>
    <dbReference type="NCBI Taxonomy" id="158189"/>
    <lineage>
        <taxon>Bacteria</taxon>
        <taxon>Pseudomonadati</taxon>
        <taxon>Spirochaetota</taxon>
        <taxon>Spirochaetia</taxon>
        <taxon>Spirochaetales</taxon>
        <taxon>Sphaerochaetaceae</taxon>
        <taxon>Sphaerochaeta</taxon>
    </lineage>
</organism>
<reference evidence="6" key="1">
    <citation type="submission" date="2011-02" db="EMBL/GenBank/DDBJ databases">
        <title>Complete sequence of Spirochaeta sp. Buddy.</title>
        <authorList>
            <person name="Lucas S."/>
            <person name="Copeland A."/>
            <person name="Lapidus A."/>
            <person name="Cheng J.-F."/>
            <person name="Goodwin L."/>
            <person name="Pitluck S."/>
            <person name="Zeytun A."/>
            <person name="Detter J.C."/>
            <person name="Han C."/>
            <person name="Tapia R."/>
            <person name="Land M."/>
            <person name="Hauser L."/>
            <person name="Kyrpides N."/>
            <person name="Ivanova N."/>
            <person name="Mikhailova N."/>
            <person name="Pagani I."/>
            <person name="Ritalahti K.M."/>
            <person name="Loeffler F.E."/>
            <person name="Woyke T."/>
        </authorList>
    </citation>
    <scope>NUCLEOTIDE SEQUENCE [LARGE SCALE GENOMIC DNA]</scope>
    <source>
        <strain evidence="6">ATCC BAA-1886 / DSM 22777 / Buddy</strain>
    </source>
</reference>
<evidence type="ECO:0000256" key="3">
    <source>
        <dbReference type="ARBA" id="ARBA00023014"/>
    </source>
</evidence>
<dbReference type="KEGG" id="sbu:SpiBuddy_1699"/>
<dbReference type="Proteomes" id="UP000008466">
    <property type="component" value="Chromosome"/>
</dbReference>